<accession>A0AAF0TNC2</accession>
<organism evidence="2 3">
    <name type="scientific">Solanum verrucosum</name>
    <dbReference type="NCBI Taxonomy" id="315347"/>
    <lineage>
        <taxon>Eukaryota</taxon>
        <taxon>Viridiplantae</taxon>
        <taxon>Streptophyta</taxon>
        <taxon>Embryophyta</taxon>
        <taxon>Tracheophyta</taxon>
        <taxon>Spermatophyta</taxon>
        <taxon>Magnoliopsida</taxon>
        <taxon>eudicotyledons</taxon>
        <taxon>Gunneridae</taxon>
        <taxon>Pentapetalae</taxon>
        <taxon>asterids</taxon>
        <taxon>lamiids</taxon>
        <taxon>Solanales</taxon>
        <taxon>Solanaceae</taxon>
        <taxon>Solanoideae</taxon>
        <taxon>Solaneae</taxon>
        <taxon>Solanum</taxon>
    </lineage>
</organism>
<feature type="domain" description="Tf2-1-like SH3-like" evidence="1">
    <location>
        <begin position="112"/>
        <end position="176"/>
    </location>
</feature>
<dbReference type="EMBL" id="CP133615">
    <property type="protein sequence ID" value="WMV25809.1"/>
    <property type="molecule type" value="Genomic_DNA"/>
</dbReference>
<dbReference type="Gene3D" id="3.30.420.10">
    <property type="entry name" value="Ribonuclease H-like superfamily/Ribonuclease H"/>
    <property type="match status" value="1"/>
</dbReference>
<keyword evidence="3" id="KW-1185">Reference proteome</keyword>
<dbReference type="AlphaFoldDB" id="A0AAF0TNC2"/>
<dbReference type="Proteomes" id="UP001234989">
    <property type="component" value="Chromosome 4"/>
</dbReference>
<protein>
    <recommendedName>
        <fullName evidence="1">Tf2-1-like SH3-like domain-containing protein</fullName>
    </recommendedName>
</protein>
<proteinExistence type="predicted"/>
<dbReference type="Pfam" id="PF24626">
    <property type="entry name" value="SH3_Tf2-1"/>
    <property type="match status" value="1"/>
</dbReference>
<dbReference type="PANTHER" id="PTHR46148">
    <property type="entry name" value="CHROMO DOMAIN-CONTAINING PROTEIN"/>
    <property type="match status" value="1"/>
</dbReference>
<evidence type="ECO:0000313" key="2">
    <source>
        <dbReference type="EMBL" id="WMV25809.1"/>
    </source>
</evidence>
<dbReference type="InterPro" id="IPR036397">
    <property type="entry name" value="RNaseH_sf"/>
</dbReference>
<dbReference type="InterPro" id="IPR012337">
    <property type="entry name" value="RNaseH-like_sf"/>
</dbReference>
<gene>
    <name evidence="2" type="ORF">MTR67_019194</name>
</gene>
<name>A0AAF0TNC2_SOLVR</name>
<evidence type="ECO:0000313" key="3">
    <source>
        <dbReference type="Proteomes" id="UP001234989"/>
    </source>
</evidence>
<sequence>MDFNTGLPRTHRQHSVWVIVDRVTKSAHFLAVKTTDSVEDNAKLYIHEIVRLHGVSLSIISDRDPQFTSNFWKSSQKGHGTQLIGDRHKTAQSRQKSYADVMRKDFEFEIDDWFFLKVSPMKGVMRFGKKGKLSPRYVGPYRILKREGNVAFEFELPAELATVQPVFHISLLKKCVGDPATIVYH</sequence>
<dbReference type="GO" id="GO:0003676">
    <property type="term" value="F:nucleic acid binding"/>
    <property type="evidence" value="ECO:0007669"/>
    <property type="project" value="InterPro"/>
</dbReference>
<reference evidence="2" key="1">
    <citation type="submission" date="2023-08" db="EMBL/GenBank/DDBJ databases">
        <title>A de novo genome assembly of Solanum verrucosum Schlechtendal, a Mexican diploid species geographically isolated from the other diploid A-genome species in potato relatives.</title>
        <authorList>
            <person name="Hosaka K."/>
        </authorList>
    </citation>
    <scope>NUCLEOTIDE SEQUENCE</scope>
    <source>
        <tissue evidence="2">Young leaves</tissue>
    </source>
</reference>
<evidence type="ECO:0000259" key="1">
    <source>
        <dbReference type="Pfam" id="PF24626"/>
    </source>
</evidence>
<dbReference type="InterPro" id="IPR056924">
    <property type="entry name" value="SH3_Tf2-1"/>
</dbReference>
<dbReference type="PANTHER" id="PTHR46148:SF56">
    <property type="entry name" value="RETROTRANSPOSON PROTEIN"/>
    <property type="match status" value="1"/>
</dbReference>
<dbReference type="SUPFAM" id="SSF53098">
    <property type="entry name" value="Ribonuclease H-like"/>
    <property type="match status" value="1"/>
</dbReference>